<dbReference type="GO" id="GO:0005886">
    <property type="term" value="C:plasma membrane"/>
    <property type="evidence" value="ECO:0007669"/>
    <property type="project" value="UniProtKB-SubCell"/>
</dbReference>
<proteinExistence type="inferred from homology"/>
<reference evidence="7" key="1">
    <citation type="journal article" date="2021" name="PeerJ">
        <title>Extensive microbial diversity within the chicken gut microbiome revealed by metagenomics and culture.</title>
        <authorList>
            <person name="Gilroy R."/>
            <person name="Ravi A."/>
            <person name="Getino M."/>
            <person name="Pursley I."/>
            <person name="Horton D.L."/>
            <person name="Alikhan N.F."/>
            <person name="Baker D."/>
            <person name="Gharbi K."/>
            <person name="Hall N."/>
            <person name="Watson M."/>
            <person name="Adriaenssens E.M."/>
            <person name="Foster-Nyarko E."/>
            <person name="Jarju S."/>
            <person name="Secka A."/>
            <person name="Antonio M."/>
            <person name="Oren A."/>
            <person name="Chaudhuri R.R."/>
            <person name="La Ragione R."/>
            <person name="Hildebrand F."/>
            <person name="Pallen M.J."/>
        </authorList>
    </citation>
    <scope>NUCLEOTIDE SEQUENCE</scope>
    <source>
        <strain evidence="7">1345</strain>
    </source>
</reference>
<dbReference type="InterPro" id="IPR002781">
    <property type="entry name" value="TM_pro_TauE-like"/>
</dbReference>
<dbReference type="PANTHER" id="PTHR43701:SF2">
    <property type="entry name" value="MEMBRANE TRANSPORTER PROTEIN YJNA-RELATED"/>
    <property type="match status" value="1"/>
</dbReference>
<feature type="transmembrane region" description="Helical" evidence="6">
    <location>
        <begin position="72"/>
        <end position="90"/>
    </location>
</feature>
<comment type="caution">
    <text evidence="7">The sequence shown here is derived from an EMBL/GenBank/DDBJ whole genome shotgun (WGS) entry which is preliminary data.</text>
</comment>
<feature type="transmembrane region" description="Helical" evidence="6">
    <location>
        <begin position="40"/>
        <end position="60"/>
    </location>
</feature>
<keyword evidence="6" id="KW-1003">Cell membrane</keyword>
<dbReference type="EMBL" id="DXCQ01000074">
    <property type="protein sequence ID" value="HIY97719.1"/>
    <property type="molecule type" value="Genomic_DNA"/>
</dbReference>
<evidence type="ECO:0000256" key="2">
    <source>
        <dbReference type="ARBA" id="ARBA00009142"/>
    </source>
</evidence>
<keyword evidence="4 6" id="KW-1133">Transmembrane helix</keyword>
<reference evidence="7" key="2">
    <citation type="submission" date="2021-04" db="EMBL/GenBank/DDBJ databases">
        <authorList>
            <person name="Gilroy R."/>
        </authorList>
    </citation>
    <scope>NUCLEOTIDE SEQUENCE</scope>
    <source>
        <strain evidence="7">1345</strain>
    </source>
</reference>
<organism evidence="7 8">
    <name type="scientific">Candidatus Borkfalkia excrementigallinarum</name>
    <dbReference type="NCBI Taxonomy" id="2838506"/>
    <lineage>
        <taxon>Bacteria</taxon>
        <taxon>Bacillati</taxon>
        <taxon>Bacillota</taxon>
        <taxon>Clostridia</taxon>
        <taxon>Christensenellales</taxon>
        <taxon>Christensenellaceae</taxon>
        <taxon>Candidatus Borkfalkia</taxon>
    </lineage>
</organism>
<evidence type="ECO:0000256" key="6">
    <source>
        <dbReference type="RuleBase" id="RU363041"/>
    </source>
</evidence>
<evidence type="ECO:0000313" key="8">
    <source>
        <dbReference type="Proteomes" id="UP000886750"/>
    </source>
</evidence>
<name>A0A9D2A195_9FIRM</name>
<gene>
    <name evidence="7" type="ORF">H9729_08510</name>
</gene>
<accession>A0A9D2A195</accession>
<sequence>MRFLMYLIAGLAGGILGGMGMGGGTVLIPILTVFCGVPQHLAQSVNLLSFLPMAAVSLRIHAKNGLLDTKNIAWMALPATALSVLGGIFVQGVSAGALRVGFGAFLCLLSFYQFYTGIKAAAAAKRQKAQGGFPRA</sequence>
<evidence type="ECO:0000256" key="3">
    <source>
        <dbReference type="ARBA" id="ARBA00022692"/>
    </source>
</evidence>
<evidence type="ECO:0000313" key="7">
    <source>
        <dbReference type="EMBL" id="HIY97719.1"/>
    </source>
</evidence>
<dbReference type="AlphaFoldDB" id="A0A9D2A195"/>
<keyword evidence="5 6" id="KW-0472">Membrane</keyword>
<feature type="transmembrane region" description="Helical" evidence="6">
    <location>
        <begin position="96"/>
        <end position="118"/>
    </location>
</feature>
<dbReference type="InterPro" id="IPR051598">
    <property type="entry name" value="TSUP/Inactive_protease-like"/>
</dbReference>
<protein>
    <recommendedName>
        <fullName evidence="6">Probable membrane transporter protein</fullName>
    </recommendedName>
</protein>
<comment type="subcellular location">
    <subcellularLocation>
        <location evidence="6">Cell membrane</location>
        <topology evidence="6">Multi-pass membrane protein</topology>
    </subcellularLocation>
    <subcellularLocation>
        <location evidence="1">Membrane</location>
        <topology evidence="1">Multi-pass membrane protein</topology>
    </subcellularLocation>
</comment>
<evidence type="ECO:0000256" key="5">
    <source>
        <dbReference type="ARBA" id="ARBA00023136"/>
    </source>
</evidence>
<dbReference type="Pfam" id="PF01925">
    <property type="entry name" value="TauE"/>
    <property type="match status" value="1"/>
</dbReference>
<feature type="transmembrane region" description="Helical" evidence="6">
    <location>
        <begin position="7"/>
        <end position="34"/>
    </location>
</feature>
<evidence type="ECO:0000256" key="4">
    <source>
        <dbReference type="ARBA" id="ARBA00022989"/>
    </source>
</evidence>
<dbReference type="Proteomes" id="UP000886750">
    <property type="component" value="Unassembled WGS sequence"/>
</dbReference>
<keyword evidence="3 6" id="KW-0812">Transmembrane</keyword>
<comment type="similarity">
    <text evidence="2 6">Belongs to the 4-toluene sulfonate uptake permease (TSUP) (TC 2.A.102) family.</text>
</comment>
<evidence type="ECO:0000256" key="1">
    <source>
        <dbReference type="ARBA" id="ARBA00004141"/>
    </source>
</evidence>
<dbReference type="PANTHER" id="PTHR43701">
    <property type="entry name" value="MEMBRANE TRANSPORTER PROTEIN MJ0441-RELATED"/>
    <property type="match status" value="1"/>
</dbReference>